<dbReference type="AlphaFoldDB" id="A0A7W5ZIM8"/>
<organism evidence="1 2">
    <name type="scientific">Runella defluvii</name>
    <dbReference type="NCBI Taxonomy" id="370973"/>
    <lineage>
        <taxon>Bacteria</taxon>
        <taxon>Pseudomonadati</taxon>
        <taxon>Bacteroidota</taxon>
        <taxon>Cytophagia</taxon>
        <taxon>Cytophagales</taxon>
        <taxon>Spirosomataceae</taxon>
        <taxon>Runella</taxon>
    </lineage>
</organism>
<name>A0A7W5ZIM8_9BACT</name>
<keyword evidence="2" id="KW-1185">Reference proteome</keyword>
<evidence type="ECO:0000313" key="1">
    <source>
        <dbReference type="EMBL" id="MBB3837548.1"/>
    </source>
</evidence>
<comment type="caution">
    <text evidence="1">The sequence shown here is derived from an EMBL/GenBank/DDBJ whole genome shotgun (WGS) entry which is preliminary data.</text>
</comment>
<dbReference type="SUPFAM" id="SSF48239">
    <property type="entry name" value="Terpenoid cyclases/Protein prenyltransferases"/>
    <property type="match status" value="1"/>
</dbReference>
<dbReference type="RefSeq" id="WP_183972248.1">
    <property type="nucleotide sequence ID" value="NZ_JACIBY010000002.1"/>
</dbReference>
<accession>A0A7W5ZIM8</accession>
<protein>
    <submittedName>
        <fullName evidence="1">Uncharacterized protein</fullName>
    </submittedName>
</protein>
<dbReference type="Proteomes" id="UP000541352">
    <property type="component" value="Unassembled WGS sequence"/>
</dbReference>
<dbReference type="EMBL" id="JACIBY010000002">
    <property type="protein sequence ID" value="MBB3837548.1"/>
    <property type="molecule type" value="Genomic_DNA"/>
</dbReference>
<proteinExistence type="predicted"/>
<dbReference type="Gene3D" id="1.50.10.100">
    <property type="entry name" value="Chondroitin AC/alginate lyase"/>
    <property type="match status" value="1"/>
</dbReference>
<evidence type="ECO:0000313" key="2">
    <source>
        <dbReference type="Proteomes" id="UP000541352"/>
    </source>
</evidence>
<gene>
    <name evidence="1" type="ORF">FHS57_001542</name>
</gene>
<sequence>MNRKTFIKQLSVVGCAVPFLQNSPFLKHASEDDFYKKVVEANAKELARLTLALSQPIKQLRRSLGFDLANLSAGYVEPTSRYFRQPEVLGMMEKIMSFLEKEQKPDGTLDFGNLSSPPDTAFIIDPLCAAARIIKNEPSLQSIFGQLQRFIQKACGQLTVGGVHTPNHRWVVSAALAKANSLFPNPAYVNRMNEWLSEVVFQDKDGVYLERSVTYAEVVNRSLIFMAHYGGKTQLLEKVKKNLTWLYYCMEPNGDMVTVQSRRQDAFMLRLITEFYVHYRYMAIQQNDPLFGAMVQFIETMPNFQETVEKDLLYYMLENPLLKKTPTNGSLPLVYEKKFDGISLLRKRKNSESLYLFAGADWPIQVASGRSTNPNFFAYRKGQAILKHIRLSTSFFSTGYFRGKGIEKTAKGYRIGQTIEAPYYQPLPNKYKKADGDYQLSQSTDGRFWNKMDFEHRPVSNVQTLKTEIVYEEKDQKQLLHLIVNGPEGVRVVVELCFHEQGELARCVPSSANPTDHFLPEGYGQFKAGNDTITFGPGVKKHESIRGLEGELYSTHFGTLRTNGRYVFLTSICPFQHTLEIY</sequence>
<dbReference type="InterPro" id="IPR008929">
    <property type="entry name" value="Chondroitin_lyas"/>
</dbReference>
<reference evidence="1 2" key="1">
    <citation type="submission" date="2020-08" db="EMBL/GenBank/DDBJ databases">
        <title>Genomic Encyclopedia of Type Strains, Phase IV (KMG-IV): sequencing the most valuable type-strain genomes for metagenomic binning, comparative biology and taxonomic classification.</title>
        <authorList>
            <person name="Goeker M."/>
        </authorList>
    </citation>
    <scope>NUCLEOTIDE SEQUENCE [LARGE SCALE GENOMIC DNA]</scope>
    <source>
        <strain evidence="1 2">DSM 17976</strain>
    </source>
</reference>
<dbReference type="InterPro" id="IPR008930">
    <property type="entry name" value="Terpenoid_cyclase/PrenylTrfase"/>
</dbReference>